<proteinExistence type="predicted"/>
<comment type="caution">
    <text evidence="1">The sequence shown here is derived from an EMBL/GenBank/DDBJ whole genome shotgun (WGS) entry which is preliminary data.</text>
</comment>
<dbReference type="PANTHER" id="PTHR43431:SF7">
    <property type="entry name" value="OXIDOREDUCTASE, SHORT CHAIN DEHYDROGENASE_REDUCTASE FAMILY (AFU_ORTHOLOGUE AFUA_5G14000)"/>
    <property type="match status" value="1"/>
</dbReference>
<sequence>MAAKKAIAVVAGVGPGTGSSIARKFAQKYPVVVLARNPANYTEVVDTINAAGGQAIGLSTDVSDPSAVSSAFQKITTELFPGSPIAAAIFNSGGGFVRKPFLELTTEEFQTGWESQVRGAFLFSQAVLPLLLKGVEEKSEHPPSLIFTGATASVRGSALFSAFASAKFGLRALSQSLAREFGPKGVHVAHVIVDGVIDIARTKGYVFEHEDAKISPDAIADSYWFLHTQPRTTFAYELDLRPYVEKW</sequence>
<dbReference type="PANTHER" id="PTHR43431">
    <property type="entry name" value="OXIDOREDUCTASE, SHORT CHAIN DEHYDROGENASE/REDUCTASE FAMILY (AFU_ORTHOLOGUE AFUA_5G14000)"/>
    <property type="match status" value="1"/>
</dbReference>
<name>A0A6V8H407_TALPI</name>
<dbReference type="InterPro" id="IPR036291">
    <property type="entry name" value="NAD(P)-bd_dom_sf"/>
</dbReference>
<dbReference type="Proteomes" id="UP000053095">
    <property type="component" value="Unassembled WGS sequence"/>
</dbReference>
<dbReference type="PRINTS" id="PR00081">
    <property type="entry name" value="GDHRDH"/>
</dbReference>
<dbReference type="EMBL" id="DF933811">
    <property type="protein sequence ID" value="GAM34835.1"/>
    <property type="molecule type" value="Genomic_DNA"/>
</dbReference>
<evidence type="ECO:0000313" key="1">
    <source>
        <dbReference type="EMBL" id="GAM34835.1"/>
    </source>
</evidence>
<dbReference type="Gene3D" id="3.40.50.720">
    <property type="entry name" value="NAD(P)-binding Rossmann-like Domain"/>
    <property type="match status" value="1"/>
</dbReference>
<dbReference type="SUPFAM" id="SSF51735">
    <property type="entry name" value="NAD(P)-binding Rossmann-fold domains"/>
    <property type="match status" value="1"/>
</dbReference>
<accession>A0A6V8H407</accession>
<dbReference type="AlphaFoldDB" id="A0A6V8H407"/>
<protein>
    <submittedName>
        <fullName evidence="1">Short chain dehydrogenase/reductase</fullName>
    </submittedName>
</protein>
<organism evidence="1 2">
    <name type="scientific">Talaromyces pinophilus</name>
    <name type="common">Penicillium pinophilum</name>
    <dbReference type="NCBI Taxonomy" id="128442"/>
    <lineage>
        <taxon>Eukaryota</taxon>
        <taxon>Fungi</taxon>
        <taxon>Dikarya</taxon>
        <taxon>Ascomycota</taxon>
        <taxon>Pezizomycotina</taxon>
        <taxon>Eurotiomycetes</taxon>
        <taxon>Eurotiomycetidae</taxon>
        <taxon>Eurotiales</taxon>
        <taxon>Trichocomaceae</taxon>
        <taxon>Talaromyces</taxon>
        <taxon>Talaromyces sect. Talaromyces</taxon>
    </lineage>
</organism>
<gene>
    <name evidence="1" type="ORF">TCE0_015r02679</name>
</gene>
<evidence type="ECO:0000313" key="2">
    <source>
        <dbReference type="Proteomes" id="UP000053095"/>
    </source>
</evidence>
<dbReference type="Pfam" id="PF00106">
    <property type="entry name" value="adh_short"/>
    <property type="match status" value="1"/>
</dbReference>
<dbReference type="InterPro" id="IPR002347">
    <property type="entry name" value="SDR_fam"/>
</dbReference>
<keyword evidence="2" id="KW-1185">Reference proteome</keyword>
<reference evidence="2" key="1">
    <citation type="journal article" date="2015" name="Genome Announc.">
        <title>Draft genome sequence of Talaromyces cellulolyticus strain Y-94, a source of lignocellulosic biomass-degrading enzymes.</title>
        <authorList>
            <person name="Fujii T."/>
            <person name="Koike H."/>
            <person name="Sawayama S."/>
            <person name="Yano S."/>
            <person name="Inoue H."/>
        </authorList>
    </citation>
    <scope>NUCLEOTIDE SEQUENCE [LARGE SCALE GENOMIC DNA]</scope>
    <source>
        <strain evidence="2">Y-94</strain>
    </source>
</reference>